<name>A0A383A5D8_9ZZZZ</name>
<dbReference type="EMBL" id="UINC01188965">
    <property type="protein sequence ID" value="SVE02435.1"/>
    <property type="molecule type" value="Genomic_DNA"/>
</dbReference>
<feature type="non-terminal residue" evidence="1">
    <location>
        <position position="90"/>
    </location>
</feature>
<protein>
    <recommendedName>
        <fullName evidence="2">Methyltransferase domain-containing protein</fullName>
    </recommendedName>
</protein>
<dbReference type="SUPFAM" id="SSF53335">
    <property type="entry name" value="S-adenosyl-L-methionine-dependent methyltransferases"/>
    <property type="match status" value="1"/>
</dbReference>
<proteinExistence type="predicted"/>
<evidence type="ECO:0000313" key="1">
    <source>
        <dbReference type="EMBL" id="SVE02435.1"/>
    </source>
</evidence>
<gene>
    <name evidence="1" type="ORF">METZ01_LOCUS455289</name>
</gene>
<dbReference type="AlphaFoldDB" id="A0A383A5D8"/>
<accession>A0A383A5D8</accession>
<dbReference type="InterPro" id="IPR029063">
    <property type="entry name" value="SAM-dependent_MTases_sf"/>
</dbReference>
<organism evidence="1">
    <name type="scientific">marine metagenome</name>
    <dbReference type="NCBI Taxonomy" id="408172"/>
    <lineage>
        <taxon>unclassified sequences</taxon>
        <taxon>metagenomes</taxon>
        <taxon>ecological metagenomes</taxon>
    </lineage>
</organism>
<evidence type="ECO:0008006" key="2">
    <source>
        <dbReference type="Google" id="ProtNLM"/>
    </source>
</evidence>
<sequence>MNLICLGGYSKRFQDIIELLEEKDRNVLELCFGDIYIAKHCKITGRNWLGLDLNQSFVEFAKYNGFEAERKDLMENESLPGSDVCIMIGS</sequence>
<reference evidence="1" key="1">
    <citation type="submission" date="2018-05" db="EMBL/GenBank/DDBJ databases">
        <authorList>
            <person name="Lanie J.A."/>
            <person name="Ng W.-L."/>
            <person name="Kazmierczak K.M."/>
            <person name="Andrzejewski T.M."/>
            <person name="Davidsen T.M."/>
            <person name="Wayne K.J."/>
            <person name="Tettelin H."/>
            <person name="Glass J.I."/>
            <person name="Rusch D."/>
            <person name="Podicherti R."/>
            <person name="Tsui H.-C.T."/>
            <person name="Winkler M.E."/>
        </authorList>
    </citation>
    <scope>NUCLEOTIDE SEQUENCE</scope>
</reference>
<dbReference type="Gene3D" id="3.40.50.150">
    <property type="entry name" value="Vaccinia Virus protein VP39"/>
    <property type="match status" value="1"/>
</dbReference>